<dbReference type="PATRIC" id="fig|123899.6.peg.3314"/>
<evidence type="ECO:0000259" key="2">
    <source>
        <dbReference type="Pfam" id="PF09084"/>
    </source>
</evidence>
<dbReference type="Pfam" id="PF09084">
    <property type="entry name" value="NMT1"/>
    <property type="match status" value="1"/>
</dbReference>
<dbReference type="PANTHER" id="PTHR30024">
    <property type="entry name" value="ALIPHATIC SULFONATES-BINDING PROTEIN-RELATED"/>
    <property type="match status" value="1"/>
</dbReference>
<dbReference type="Gene3D" id="3.40.190.10">
    <property type="entry name" value="Periplasmic binding protein-like II"/>
    <property type="match status" value="2"/>
</dbReference>
<organism evidence="3 4">
    <name type="scientific">Bordetella trematum</name>
    <dbReference type="NCBI Taxonomy" id="123899"/>
    <lineage>
        <taxon>Bacteria</taxon>
        <taxon>Pseudomonadati</taxon>
        <taxon>Pseudomonadota</taxon>
        <taxon>Betaproteobacteria</taxon>
        <taxon>Burkholderiales</taxon>
        <taxon>Alcaligenaceae</taxon>
        <taxon>Bordetella</taxon>
    </lineage>
</organism>
<dbReference type="GeneID" id="56589445"/>
<gene>
    <name evidence="3" type="ORF">SAMEA3906487_03316</name>
</gene>
<evidence type="ECO:0000256" key="1">
    <source>
        <dbReference type="SAM" id="SignalP"/>
    </source>
</evidence>
<reference evidence="3 4" key="1">
    <citation type="submission" date="2016-04" db="EMBL/GenBank/DDBJ databases">
        <authorList>
            <consortium name="Pathogen Informatics"/>
        </authorList>
    </citation>
    <scope>NUCLEOTIDE SEQUENCE [LARGE SCALE GENOMIC DNA]</scope>
    <source>
        <strain evidence="3 4">H044680328</strain>
    </source>
</reference>
<dbReference type="KEGG" id="btrm:SAMEA390648703316"/>
<dbReference type="InterPro" id="IPR015168">
    <property type="entry name" value="SsuA/THI5"/>
</dbReference>
<evidence type="ECO:0000313" key="4">
    <source>
        <dbReference type="Proteomes" id="UP000076825"/>
    </source>
</evidence>
<keyword evidence="4" id="KW-1185">Reference proteome</keyword>
<protein>
    <submittedName>
        <fullName evidence="3">ABC transporter substrate binding protein</fullName>
    </submittedName>
</protein>
<proteinExistence type="predicted"/>
<sequence length="330" mass="34727">MFLTRLLRKASAALALIFLTPLAHAAEPVRIGYWSSGVSLGFGAVLEATPFLSEQGLQVQFVRFPEVNAPLRALAANAIDLAFGAPAAGVFSSAAQGVPIQVFAATQPADVQFVVPADSPVTELSQLRGKRIGMSPAGSSVAVIAGAVLAGNHGLEPGDFALVGGNESRLVQFLAQSQIDAAALRSVTLAQLDHGLKVRRLGSFASEWQRLTGSPAVPYIGIAAVRSDFAQAHPDTLARVIAALSQASDWGAAHPQEVAAILTRAANLPPADAQAYAEQWPQMYRISFEPADLTTLRHQHQVFAQAGLIQGELAPGLFLTAPYEQAKTLR</sequence>
<dbReference type="Proteomes" id="UP000076825">
    <property type="component" value="Chromosome 1"/>
</dbReference>
<dbReference type="EMBL" id="LT546645">
    <property type="protein sequence ID" value="SAI72611.1"/>
    <property type="molecule type" value="Genomic_DNA"/>
</dbReference>
<name>A0A157K274_9BORD</name>
<accession>A0A157K274</accession>
<keyword evidence="1" id="KW-0732">Signal</keyword>
<dbReference type="AlphaFoldDB" id="A0A157K274"/>
<dbReference type="STRING" id="123899.SAMEA3906487_03316"/>
<evidence type="ECO:0000313" key="3">
    <source>
        <dbReference type="EMBL" id="SAI72611.1"/>
    </source>
</evidence>
<dbReference type="OrthoDB" id="9134331at2"/>
<dbReference type="SUPFAM" id="SSF53850">
    <property type="entry name" value="Periplasmic binding protein-like II"/>
    <property type="match status" value="1"/>
</dbReference>
<dbReference type="RefSeq" id="WP_063492282.1">
    <property type="nucleotide sequence ID" value="NZ_CP016340.1"/>
</dbReference>
<feature type="signal peptide" evidence="1">
    <location>
        <begin position="1"/>
        <end position="25"/>
    </location>
</feature>
<feature type="domain" description="SsuA/THI5-like" evidence="2">
    <location>
        <begin position="51"/>
        <end position="257"/>
    </location>
</feature>
<feature type="chain" id="PRO_5009816443" evidence="1">
    <location>
        <begin position="26"/>
        <end position="330"/>
    </location>
</feature>
<dbReference type="eggNOG" id="COG0715">
    <property type="taxonomic scope" value="Bacteria"/>
</dbReference>